<name>A0AA39SEB8_ACESA</name>
<evidence type="ECO:0000256" key="1">
    <source>
        <dbReference type="SAM" id="MobiDB-lite"/>
    </source>
</evidence>
<evidence type="ECO:0000313" key="3">
    <source>
        <dbReference type="EMBL" id="KAK0589487.1"/>
    </source>
</evidence>
<reference evidence="3" key="1">
    <citation type="journal article" date="2022" name="Plant J.">
        <title>Strategies of tolerance reflected in two North American maple genomes.</title>
        <authorList>
            <person name="McEvoy S.L."/>
            <person name="Sezen U.U."/>
            <person name="Trouern-Trend A."/>
            <person name="McMahon S.M."/>
            <person name="Schaberg P.G."/>
            <person name="Yang J."/>
            <person name="Wegrzyn J.L."/>
            <person name="Swenson N.G."/>
        </authorList>
    </citation>
    <scope>NUCLEOTIDE SEQUENCE</scope>
    <source>
        <strain evidence="3">NS2018</strain>
    </source>
</reference>
<dbReference type="EMBL" id="JAUESC010000381">
    <property type="protein sequence ID" value="KAK0589487.1"/>
    <property type="molecule type" value="Genomic_DNA"/>
</dbReference>
<dbReference type="Proteomes" id="UP001168877">
    <property type="component" value="Unassembled WGS sequence"/>
</dbReference>
<feature type="compositionally biased region" description="Pro residues" evidence="1">
    <location>
        <begin position="177"/>
        <end position="186"/>
    </location>
</feature>
<sequence length="285" mass="32832">MDSLSCSRAAVSCRSSKWWTRLWKMKIPQKVKIFIWKGCFDWIPTFYNLRRQRVQVWDICPWCNKRNETTVHALWECKVFKQARSDWLPNTVTLRVKYQSLFDLMLDCSFSMSDEELEFFCVVIWRVWYLRNSLTHGAPMADVCEVGEWAKCFLLQHKDCQPNPLQISRNSVQNPAVAPPPPPPPLQETYPNLFQYPEALEPSGQGQFNHASPGNFYGGERFVSFSSTNTSSSSESSQQQLLQQQQEFLRFSCSLGVLHQVLILKEGGESSIQVMGENSRASNLA</sequence>
<evidence type="ECO:0000313" key="4">
    <source>
        <dbReference type="Proteomes" id="UP001168877"/>
    </source>
</evidence>
<evidence type="ECO:0000259" key="2">
    <source>
        <dbReference type="Pfam" id="PF13966"/>
    </source>
</evidence>
<gene>
    <name evidence="3" type="ORF">LWI29_014986</name>
</gene>
<keyword evidence="4" id="KW-1185">Reference proteome</keyword>
<accession>A0AA39SEB8</accession>
<comment type="caution">
    <text evidence="3">The sequence shown here is derived from an EMBL/GenBank/DDBJ whole genome shotgun (WGS) entry which is preliminary data.</text>
</comment>
<reference evidence="3" key="2">
    <citation type="submission" date="2023-06" db="EMBL/GenBank/DDBJ databases">
        <authorList>
            <person name="Swenson N.G."/>
            <person name="Wegrzyn J.L."/>
            <person name="Mcevoy S.L."/>
        </authorList>
    </citation>
    <scope>NUCLEOTIDE SEQUENCE</scope>
    <source>
        <strain evidence="3">NS2018</strain>
        <tissue evidence="3">Leaf</tissue>
    </source>
</reference>
<organism evidence="3 4">
    <name type="scientific">Acer saccharum</name>
    <name type="common">Sugar maple</name>
    <dbReference type="NCBI Taxonomy" id="4024"/>
    <lineage>
        <taxon>Eukaryota</taxon>
        <taxon>Viridiplantae</taxon>
        <taxon>Streptophyta</taxon>
        <taxon>Embryophyta</taxon>
        <taxon>Tracheophyta</taxon>
        <taxon>Spermatophyta</taxon>
        <taxon>Magnoliopsida</taxon>
        <taxon>eudicotyledons</taxon>
        <taxon>Gunneridae</taxon>
        <taxon>Pentapetalae</taxon>
        <taxon>rosids</taxon>
        <taxon>malvids</taxon>
        <taxon>Sapindales</taxon>
        <taxon>Sapindaceae</taxon>
        <taxon>Hippocastanoideae</taxon>
        <taxon>Acereae</taxon>
        <taxon>Acer</taxon>
    </lineage>
</organism>
<dbReference type="Pfam" id="PF13966">
    <property type="entry name" value="zf-RVT"/>
    <property type="match status" value="1"/>
</dbReference>
<dbReference type="AlphaFoldDB" id="A0AA39SEB8"/>
<dbReference type="InterPro" id="IPR026960">
    <property type="entry name" value="RVT-Znf"/>
</dbReference>
<feature type="domain" description="Reverse transcriptase zinc-binding" evidence="2">
    <location>
        <begin position="14"/>
        <end position="82"/>
    </location>
</feature>
<feature type="region of interest" description="Disordered" evidence="1">
    <location>
        <begin position="171"/>
        <end position="190"/>
    </location>
</feature>
<protein>
    <recommendedName>
        <fullName evidence="2">Reverse transcriptase zinc-binding domain-containing protein</fullName>
    </recommendedName>
</protein>
<proteinExistence type="predicted"/>